<evidence type="ECO:0000259" key="13">
    <source>
        <dbReference type="Pfam" id="PF00593"/>
    </source>
</evidence>
<reference evidence="15 16" key="1">
    <citation type="submission" date="2013-07" db="EMBL/GenBank/DDBJ databases">
        <title>Completed genome of Sphingomonas sanxanigenens NX02.</title>
        <authorList>
            <person name="Ma T."/>
            <person name="Huang H."/>
            <person name="Wu M."/>
            <person name="Li X."/>
            <person name="Li G."/>
        </authorList>
    </citation>
    <scope>NUCLEOTIDE SEQUENCE [LARGE SCALE GENOMIC DNA]</scope>
    <source>
        <strain evidence="15 16">NX02</strain>
    </source>
</reference>
<dbReference type="Proteomes" id="UP000018851">
    <property type="component" value="Chromosome"/>
</dbReference>
<name>W0A8I0_9SPHN</name>
<evidence type="ECO:0000259" key="14">
    <source>
        <dbReference type="Pfam" id="PF07715"/>
    </source>
</evidence>
<evidence type="ECO:0000256" key="6">
    <source>
        <dbReference type="ARBA" id="ARBA00023004"/>
    </source>
</evidence>
<evidence type="ECO:0000256" key="1">
    <source>
        <dbReference type="ARBA" id="ARBA00004571"/>
    </source>
</evidence>
<dbReference type="InterPro" id="IPR036942">
    <property type="entry name" value="Beta-barrel_TonB_sf"/>
</dbReference>
<dbReference type="GO" id="GO:0006826">
    <property type="term" value="P:iron ion transport"/>
    <property type="evidence" value="ECO:0007669"/>
    <property type="project" value="UniProtKB-KW"/>
</dbReference>
<feature type="domain" description="TonB-dependent receptor-like beta-barrel" evidence="13">
    <location>
        <begin position="238"/>
        <end position="660"/>
    </location>
</feature>
<keyword evidence="3 11" id="KW-1134">Transmembrane beta strand</keyword>
<sequence>MIGVTALGAAAPALAQTPAPGDGDIIVTATRQETRLQDTPLAISAYTAEQMERSGTRDLRDIVTFTPGLTIGTGEGQGAVPISIRGVGQNDLGIGADAPIAVYLDGVYLARPYMNLFDLVDVERIEVLRGPQGTLYGRNATGGAINVITRRPGRDVVVEAAARYGNYDAWGAQALAMAPLGPTLSGKIAISASRHDGYTRRLPTGDDLDPERSFAIRGALRWQPDDRLDVQLNADRGYHDMPVVVHNSAAPDFDPRRIALDANPREDRDYWGLSLDTTLDLGSVRLTAITGYREAKLANLIDTDASARRLVHFGQYDETAQFSQEVRASSAGGGRLQWLAGLYHFREDADTFSPIYLDFTTILGLPLPTTQHIDASNRTRAVAAFGQASYRITDRLSLSAGLRWSRETKTFTFLQQFTVDIPPIFTSFPRSRQKTRWSDLSPRIAVDYRPNDRLLLYASYSEGFKSGGSTSVSLITTPLPNIFAPEALEAFEAGAKGDWLDGRLRVSATAFHYDYKNLQVRTADDLGFLVVRNAATASIDGFEFELTAHPVGRFQINAVAALLDARYDRFVDPVSLVDYSGDRLNRAPDVKIGLGLQNGFALGDRGELMLRGEYEYMSRIYHQPGENRLFSRAPTNLFNARIAFTAPDRRWSVALFGKNLTNERYIGHAFVVLGEPRATITPPRTYGIEVRVAN</sequence>
<accession>W0A8I0</accession>
<dbReference type="GO" id="GO:0009279">
    <property type="term" value="C:cell outer membrane"/>
    <property type="evidence" value="ECO:0007669"/>
    <property type="project" value="UniProtKB-SubCell"/>
</dbReference>
<keyword evidence="9 11" id="KW-0472">Membrane</keyword>
<dbReference type="Pfam" id="PF07715">
    <property type="entry name" value="Plug"/>
    <property type="match status" value="1"/>
</dbReference>
<dbReference type="SUPFAM" id="SSF56935">
    <property type="entry name" value="Porins"/>
    <property type="match status" value="1"/>
</dbReference>
<evidence type="ECO:0000256" key="5">
    <source>
        <dbReference type="ARBA" id="ARBA00022692"/>
    </source>
</evidence>
<dbReference type="KEGG" id="ssan:NX02_05260"/>
<keyword evidence="2 11" id="KW-0813">Transport</keyword>
<dbReference type="PROSITE" id="PS52016">
    <property type="entry name" value="TONB_DEPENDENT_REC_3"/>
    <property type="match status" value="1"/>
</dbReference>
<organism evidence="15 16">
    <name type="scientific">Sphingomonas sanxanigenens DSM 19645 = NX02</name>
    <dbReference type="NCBI Taxonomy" id="1123269"/>
    <lineage>
        <taxon>Bacteria</taxon>
        <taxon>Pseudomonadati</taxon>
        <taxon>Pseudomonadota</taxon>
        <taxon>Alphaproteobacteria</taxon>
        <taxon>Sphingomonadales</taxon>
        <taxon>Sphingomonadaceae</taxon>
        <taxon>Sphingomonas</taxon>
    </lineage>
</organism>
<proteinExistence type="inferred from homology"/>
<keyword evidence="5 11" id="KW-0812">Transmembrane</keyword>
<dbReference type="CDD" id="cd01347">
    <property type="entry name" value="ligand_gated_channel"/>
    <property type="match status" value="1"/>
</dbReference>
<evidence type="ECO:0000256" key="10">
    <source>
        <dbReference type="ARBA" id="ARBA00023237"/>
    </source>
</evidence>
<evidence type="ECO:0000313" key="15">
    <source>
        <dbReference type="EMBL" id="AHE52792.1"/>
    </source>
</evidence>
<dbReference type="AlphaFoldDB" id="W0A8I0"/>
<keyword evidence="8 12" id="KW-0798">TonB box</keyword>
<evidence type="ECO:0000256" key="9">
    <source>
        <dbReference type="ARBA" id="ARBA00023136"/>
    </source>
</evidence>
<dbReference type="HOGENOM" id="CLU_008287_15_0_5"/>
<keyword evidence="4" id="KW-0410">Iron transport</keyword>
<evidence type="ECO:0000256" key="11">
    <source>
        <dbReference type="PROSITE-ProRule" id="PRU01360"/>
    </source>
</evidence>
<evidence type="ECO:0000256" key="7">
    <source>
        <dbReference type="ARBA" id="ARBA00023065"/>
    </source>
</evidence>
<protein>
    <recommendedName>
        <fullName evidence="17">TonB-denpendent receptor</fullName>
    </recommendedName>
</protein>
<comment type="subcellular location">
    <subcellularLocation>
        <location evidence="1 11">Cell outer membrane</location>
        <topology evidence="1 11">Multi-pass membrane protein</topology>
    </subcellularLocation>
</comment>
<evidence type="ECO:0000256" key="3">
    <source>
        <dbReference type="ARBA" id="ARBA00022452"/>
    </source>
</evidence>
<dbReference type="InterPro" id="IPR012910">
    <property type="entry name" value="Plug_dom"/>
</dbReference>
<dbReference type="PANTHER" id="PTHR32552:SF81">
    <property type="entry name" value="TONB-DEPENDENT OUTER MEMBRANE RECEPTOR"/>
    <property type="match status" value="1"/>
</dbReference>
<evidence type="ECO:0008006" key="17">
    <source>
        <dbReference type="Google" id="ProtNLM"/>
    </source>
</evidence>
<evidence type="ECO:0000256" key="4">
    <source>
        <dbReference type="ARBA" id="ARBA00022496"/>
    </source>
</evidence>
<keyword evidence="7" id="KW-0406">Ion transport</keyword>
<dbReference type="EMBL" id="CP006644">
    <property type="protein sequence ID" value="AHE52792.1"/>
    <property type="molecule type" value="Genomic_DNA"/>
</dbReference>
<evidence type="ECO:0000256" key="8">
    <source>
        <dbReference type="ARBA" id="ARBA00023077"/>
    </source>
</evidence>
<evidence type="ECO:0000313" key="16">
    <source>
        <dbReference type="Proteomes" id="UP000018851"/>
    </source>
</evidence>
<dbReference type="Pfam" id="PF00593">
    <property type="entry name" value="TonB_dep_Rec_b-barrel"/>
    <property type="match status" value="1"/>
</dbReference>
<evidence type="ECO:0000256" key="12">
    <source>
        <dbReference type="RuleBase" id="RU003357"/>
    </source>
</evidence>
<keyword evidence="6" id="KW-0408">Iron</keyword>
<keyword evidence="10 11" id="KW-0998">Cell outer membrane</keyword>
<evidence type="ECO:0000256" key="2">
    <source>
        <dbReference type="ARBA" id="ARBA00022448"/>
    </source>
</evidence>
<dbReference type="PATRIC" id="fig|1123269.5.peg.1024"/>
<feature type="domain" description="TonB-dependent receptor plug" evidence="14">
    <location>
        <begin position="36"/>
        <end position="144"/>
    </location>
</feature>
<gene>
    <name evidence="15" type="ORF">NX02_05260</name>
</gene>
<dbReference type="Gene3D" id="2.40.170.20">
    <property type="entry name" value="TonB-dependent receptor, beta-barrel domain"/>
    <property type="match status" value="1"/>
</dbReference>
<dbReference type="STRING" id="1123269.NX02_05260"/>
<dbReference type="InterPro" id="IPR000531">
    <property type="entry name" value="Beta-barrel_TonB"/>
</dbReference>
<dbReference type="eggNOG" id="COG4771">
    <property type="taxonomic scope" value="Bacteria"/>
</dbReference>
<keyword evidence="16" id="KW-1185">Reference proteome</keyword>
<dbReference type="PANTHER" id="PTHR32552">
    <property type="entry name" value="FERRICHROME IRON RECEPTOR-RELATED"/>
    <property type="match status" value="1"/>
</dbReference>
<comment type="similarity">
    <text evidence="11 12">Belongs to the TonB-dependent receptor family.</text>
</comment>
<dbReference type="InterPro" id="IPR039426">
    <property type="entry name" value="TonB-dep_rcpt-like"/>
</dbReference>
<dbReference type="RefSeq" id="WP_025291088.1">
    <property type="nucleotide sequence ID" value="NZ_CP006644.1"/>
</dbReference>